<dbReference type="Proteomes" id="UP000799118">
    <property type="component" value="Unassembled WGS sequence"/>
</dbReference>
<dbReference type="EMBL" id="ML769487">
    <property type="protein sequence ID" value="KAE9398115.1"/>
    <property type="molecule type" value="Genomic_DNA"/>
</dbReference>
<protein>
    <submittedName>
        <fullName evidence="1">Uncharacterized protein</fullName>
    </submittedName>
</protein>
<organism evidence="1 2">
    <name type="scientific">Gymnopus androsaceus JB14</name>
    <dbReference type="NCBI Taxonomy" id="1447944"/>
    <lineage>
        <taxon>Eukaryota</taxon>
        <taxon>Fungi</taxon>
        <taxon>Dikarya</taxon>
        <taxon>Basidiomycota</taxon>
        <taxon>Agaricomycotina</taxon>
        <taxon>Agaricomycetes</taxon>
        <taxon>Agaricomycetidae</taxon>
        <taxon>Agaricales</taxon>
        <taxon>Marasmiineae</taxon>
        <taxon>Omphalotaceae</taxon>
        <taxon>Gymnopus</taxon>
    </lineage>
</organism>
<accession>A0A6A4HMR2</accession>
<name>A0A6A4HMR2_9AGAR</name>
<evidence type="ECO:0000313" key="2">
    <source>
        <dbReference type="Proteomes" id="UP000799118"/>
    </source>
</evidence>
<gene>
    <name evidence="1" type="ORF">BT96DRAFT_995150</name>
</gene>
<dbReference type="AlphaFoldDB" id="A0A6A4HMR2"/>
<sequence>MSVPSPLGFCLAAVGRRGSRSGTRISEEKSSNWESSNSELREAAGTIQNLRQTITALRVRGYALAKQVERAKDSLSEARANLSSISTFTSTEHRVYTPAARKLYCDLKDAGCRNFELAIAAFTEATGVVFDRIMSDRTGGRAQKEQGLYSMMQLGREIANAPAFGESTDGTAMHGITYQSTHVTLLAPTYDPNIDINDKSTWTYQTRFVSATPLLNHTAETQLKASLEIVASTAKIYSNSPLATRDGHKYMHEYLFVW</sequence>
<reference evidence="1" key="1">
    <citation type="journal article" date="2019" name="Environ. Microbiol.">
        <title>Fungal ecological strategies reflected in gene transcription - a case study of two litter decomposers.</title>
        <authorList>
            <person name="Barbi F."/>
            <person name="Kohler A."/>
            <person name="Barry K."/>
            <person name="Baskaran P."/>
            <person name="Daum C."/>
            <person name="Fauchery L."/>
            <person name="Ihrmark K."/>
            <person name="Kuo A."/>
            <person name="LaButti K."/>
            <person name="Lipzen A."/>
            <person name="Morin E."/>
            <person name="Grigoriev I.V."/>
            <person name="Henrissat B."/>
            <person name="Lindahl B."/>
            <person name="Martin F."/>
        </authorList>
    </citation>
    <scope>NUCLEOTIDE SEQUENCE</scope>
    <source>
        <strain evidence="1">JB14</strain>
    </source>
</reference>
<keyword evidence="2" id="KW-1185">Reference proteome</keyword>
<evidence type="ECO:0000313" key="1">
    <source>
        <dbReference type="EMBL" id="KAE9398115.1"/>
    </source>
</evidence>
<dbReference type="OrthoDB" id="3052721at2759"/>
<proteinExistence type="predicted"/>